<feature type="compositionally biased region" description="Pro residues" evidence="2">
    <location>
        <begin position="473"/>
        <end position="487"/>
    </location>
</feature>
<feature type="compositionally biased region" description="Pro residues" evidence="2">
    <location>
        <begin position="498"/>
        <end position="513"/>
    </location>
</feature>
<feature type="compositionally biased region" description="Polar residues" evidence="2">
    <location>
        <begin position="290"/>
        <end position="300"/>
    </location>
</feature>
<evidence type="ECO:0000256" key="1">
    <source>
        <dbReference type="SAM" id="Coils"/>
    </source>
</evidence>
<gene>
    <name evidence="3" type="ORF">Dda_0238</name>
</gene>
<evidence type="ECO:0000256" key="2">
    <source>
        <dbReference type="SAM" id="MobiDB-lite"/>
    </source>
</evidence>
<feature type="region of interest" description="Disordered" evidence="2">
    <location>
        <begin position="88"/>
        <end position="159"/>
    </location>
</feature>
<feature type="compositionally biased region" description="Polar residues" evidence="2">
    <location>
        <begin position="1"/>
        <end position="22"/>
    </location>
</feature>
<comment type="caution">
    <text evidence="3">The sequence shown here is derived from an EMBL/GenBank/DDBJ whole genome shotgun (WGS) entry which is preliminary data.</text>
</comment>
<feature type="compositionally biased region" description="Low complexity" evidence="2">
    <location>
        <begin position="398"/>
        <end position="424"/>
    </location>
</feature>
<sequence length="677" mass="75701">MQRHQASTESVVWTALTTMSGSRQQARQPSAPVASPQPQPQSQPRRGEFWRDWKEQEEQEEQRQLQELQKLQKSQKLQKLQELQEQQQLQELQKRQEQQRQQQLQQLQRAQQPNDQSSGQLVRQPQTRYQPAAATQATADPSVCSQFSRSPSPRASTPEYIYTPSAYAAFIPGDGIGSDHEDEDGIWDQYAPCTVRVQSENAPEMRAYHAIGAELESPSGGELGPSEELGVERRKQDVEHESADGYNLRTRQTSPDSSRPRHIPSQTPTDSAIPEQPVPARGSSRFPTPVRQNALPSPNCASDGALTRISHPQVEKSPAPPTRQDALSLPRKRLLEERLARINATRVTEENLSNGNVKRQVTFHDDKCSGSLLQPQSIIELEDDGPGCWGSPMARVTDPGSSPDEPQPQDQQRSPQQRPPQQRSPQERPPQERPPQQQQQQQQQRSQTQQQPQQSQRRQQQQGPQQQQQPQQQPQPPRMTRPGPPAPSVSDVPDAGWSPPPPRQDQGPPPDGRPGPDGLPLHPPYPCGQQGCPICGNGAALAVLQENAARLTHTAVQNAQNNLHAQYAVVLETSRQLKDKIEADAAENEKKMAAENQALQKEIAARDQQLSKLEQKNKKLEQIAEREAAARQEEVEKREHLTDLNRARIGFVPFVQKPPSPPPKRKAAPKGIVIQLE</sequence>
<evidence type="ECO:0000313" key="3">
    <source>
        <dbReference type="EMBL" id="KAJ6264096.1"/>
    </source>
</evidence>
<feature type="region of interest" description="Disordered" evidence="2">
    <location>
        <begin position="1"/>
        <end position="48"/>
    </location>
</feature>
<feature type="compositionally biased region" description="Basic and acidic residues" evidence="2">
    <location>
        <begin position="230"/>
        <end position="243"/>
    </location>
</feature>
<name>A0AAD6J4S7_DREDA</name>
<feature type="coiled-coil region" evidence="1">
    <location>
        <begin position="571"/>
        <end position="633"/>
    </location>
</feature>
<feature type="compositionally biased region" description="Low complexity" evidence="2">
    <location>
        <begin position="99"/>
        <end position="112"/>
    </location>
</feature>
<feature type="region of interest" description="Disordered" evidence="2">
    <location>
        <begin position="653"/>
        <end position="677"/>
    </location>
</feature>
<dbReference type="AlphaFoldDB" id="A0AAD6J4S7"/>
<keyword evidence="4" id="KW-1185">Reference proteome</keyword>
<accession>A0AAD6J4S7</accession>
<feature type="compositionally biased region" description="Low complexity" evidence="2">
    <location>
        <begin position="23"/>
        <end position="34"/>
    </location>
</feature>
<feature type="compositionally biased region" description="Low complexity" evidence="2">
    <location>
        <begin position="214"/>
        <end position="228"/>
    </location>
</feature>
<reference evidence="3" key="1">
    <citation type="submission" date="2023-01" db="EMBL/GenBank/DDBJ databases">
        <title>The chitinases involved in constricting ring structure development in the nematode-trapping fungus Drechslerella dactyloides.</title>
        <authorList>
            <person name="Wang R."/>
            <person name="Zhang L."/>
            <person name="Tang P."/>
            <person name="Li S."/>
            <person name="Liang L."/>
        </authorList>
    </citation>
    <scope>NUCLEOTIDE SEQUENCE</scope>
    <source>
        <strain evidence="3">YMF1.00031</strain>
    </source>
</reference>
<feature type="region of interest" description="Disordered" evidence="2">
    <location>
        <begin position="311"/>
        <end position="330"/>
    </location>
</feature>
<evidence type="ECO:0000313" key="4">
    <source>
        <dbReference type="Proteomes" id="UP001221413"/>
    </source>
</evidence>
<feature type="compositionally biased region" description="Low complexity" evidence="2">
    <location>
        <begin position="123"/>
        <end position="139"/>
    </location>
</feature>
<dbReference type="EMBL" id="JAQGDS010000001">
    <property type="protein sequence ID" value="KAJ6264096.1"/>
    <property type="molecule type" value="Genomic_DNA"/>
</dbReference>
<organism evidence="3 4">
    <name type="scientific">Drechslerella dactyloides</name>
    <name type="common">Nematode-trapping fungus</name>
    <name type="synonym">Arthrobotrys dactyloides</name>
    <dbReference type="NCBI Taxonomy" id="74499"/>
    <lineage>
        <taxon>Eukaryota</taxon>
        <taxon>Fungi</taxon>
        <taxon>Dikarya</taxon>
        <taxon>Ascomycota</taxon>
        <taxon>Pezizomycotina</taxon>
        <taxon>Orbiliomycetes</taxon>
        <taxon>Orbiliales</taxon>
        <taxon>Orbiliaceae</taxon>
        <taxon>Drechslerella</taxon>
    </lineage>
</organism>
<feature type="compositionally biased region" description="Polar residues" evidence="2">
    <location>
        <begin position="143"/>
        <end position="155"/>
    </location>
</feature>
<feature type="compositionally biased region" description="Low complexity" evidence="2">
    <location>
        <begin position="434"/>
        <end position="472"/>
    </location>
</feature>
<keyword evidence="1" id="KW-0175">Coiled coil</keyword>
<feature type="region of interest" description="Disordered" evidence="2">
    <location>
        <begin position="213"/>
        <end position="305"/>
    </location>
</feature>
<dbReference type="Proteomes" id="UP001221413">
    <property type="component" value="Unassembled WGS sequence"/>
</dbReference>
<feature type="region of interest" description="Disordered" evidence="2">
    <location>
        <begin position="380"/>
        <end position="531"/>
    </location>
</feature>
<protein>
    <submittedName>
        <fullName evidence="3">Uncharacterized protein</fullName>
    </submittedName>
</protein>
<proteinExistence type="predicted"/>